<feature type="compositionally biased region" description="Polar residues" evidence="9">
    <location>
        <begin position="353"/>
        <end position="368"/>
    </location>
</feature>
<dbReference type="Proteomes" id="UP000494165">
    <property type="component" value="Unassembled WGS sequence"/>
</dbReference>
<dbReference type="EMBL" id="CADEPI010000295">
    <property type="protein sequence ID" value="CAB3383123.1"/>
    <property type="molecule type" value="Genomic_DNA"/>
</dbReference>
<evidence type="ECO:0000313" key="13">
    <source>
        <dbReference type="Proteomes" id="UP000494165"/>
    </source>
</evidence>
<name>A0A8S1DT83_9INSE</name>
<dbReference type="GO" id="GO:0030322">
    <property type="term" value="P:stabilization of membrane potential"/>
    <property type="evidence" value="ECO:0007669"/>
    <property type="project" value="TreeGrafter"/>
</dbReference>
<gene>
    <name evidence="12" type="ORF">CLODIP_2_CD08611</name>
</gene>
<evidence type="ECO:0000256" key="6">
    <source>
        <dbReference type="ARBA" id="ARBA00023136"/>
    </source>
</evidence>
<keyword evidence="13" id="KW-1185">Reference proteome</keyword>
<feature type="compositionally biased region" description="Polar residues" evidence="9">
    <location>
        <begin position="331"/>
        <end position="345"/>
    </location>
</feature>
<evidence type="ECO:0000259" key="11">
    <source>
        <dbReference type="Pfam" id="PF07885"/>
    </source>
</evidence>
<keyword evidence="5 8" id="KW-0406">Ion transport</keyword>
<feature type="transmembrane region" description="Helical" evidence="10">
    <location>
        <begin position="406"/>
        <end position="426"/>
    </location>
</feature>
<evidence type="ECO:0000313" key="12">
    <source>
        <dbReference type="EMBL" id="CAB3383123.1"/>
    </source>
</evidence>
<dbReference type="PANTHER" id="PTHR11003:SF352">
    <property type="entry name" value="BCDNA.GH04802-RELATED"/>
    <property type="match status" value="1"/>
</dbReference>
<keyword evidence="7 8" id="KW-0407">Ion channel</keyword>
<feature type="transmembrane region" description="Helical" evidence="10">
    <location>
        <begin position="169"/>
        <end position="189"/>
    </location>
</feature>
<evidence type="ECO:0000256" key="4">
    <source>
        <dbReference type="ARBA" id="ARBA00022989"/>
    </source>
</evidence>
<evidence type="ECO:0000256" key="1">
    <source>
        <dbReference type="ARBA" id="ARBA00004141"/>
    </source>
</evidence>
<dbReference type="PANTHER" id="PTHR11003">
    <property type="entry name" value="POTASSIUM CHANNEL, SUBFAMILY K"/>
    <property type="match status" value="1"/>
</dbReference>
<feature type="region of interest" description="Disordered" evidence="9">
    <location>
        <begin position="1"/>
        <end position="26"/>
    </location>
</feature>
<dbReference type="Gene3D" id="1.10.287.70">
    <property type="match status" value="2"/>
</dbReference>
<accession>A0A8S1DT83</accession>
<dbReference type="Pfam" id="PF07885">
    <property type="entry name" value="Ion_trans_2"/>
    <property type="match status" value="2"/>
</dbReference>
<evidence type="ECO:0000256" key="8">
    <source>
        <dbReference type="RuleBase" id="RU003857"/>
    </source>
</evidence>
<feature type="domain" description="Potassium channel" evidence="11">
    <location>
        <begin position="412"/>
        <end position="493"/>
    </location>
</feature>
<protein>
    <recommendedName>
        <fullName evidence="11">Potassium channel domain-containing protein</fullName>
    </recommendedName>
</protein>
<evidence type="ECO:0000256" key="9">
    <source>
        <dbReference type="SAM" id="MobiDB-lite"/>
    </source>
</evidence>
<evidence type="ECO:0000256" key="7">
    <source>
        <dbReference type="ARBA" id="ARBA00023303"/>
    </source>
</evidence>
<comment type="caution">
    <text evidence="12">The sequence shown here is derived from an EMBL/GenBank/DDBJ whole genome shotgun (WGS) entry which is preliminary data.</text>
</comment>
<keyword evidence="4 10" id="KW-1133">Transmembrane helix</keyword>
<dbReference type="SUPFAM" id="SSF81324">
    <property type="entry name" value="Voltage-gated potassium channels"/>
    <property type="match status" value="2"/>
</dbReference>
<evidence type="ECO:0000256" key="5">
    <source>
        <dbReference type="ARBA" id="ARBA00023065"/>
    </source>
</evidence>
<dbReference type="GO" id="GO:0005886">
    <property type="term" value="C:plasma membrane"/>
    <property type="evidence" value="ECO:0007669"/>
    <property type="project" value="TreeGrafter"/>
</dbReference>
<proteinExistence type="inferred from homology"/>
<comment type="subcellular location">
    <subcellularLocation>
        <location evidence="1">Membrane</location>
        <topology evidence="1">Multi-pass membrane protein</topology>
    </subcellularLocation>
</comment>
<evidence type="ECO:0000256" key="10">
    <source>
        <dbReference type="SAM" id="Phobius"/>
    </source>
</evidence>
<dbReference type="AlphaFoldDB" id="A0A8S1DT83"/>
<dbReference type="InterPro" id="IPR003280">
    <property type="entry name" value="2pore_dom_K_chnl"/>
</dbReference>
<feature type="transmembrane region" description="Helical" evidence="10">
    <location>
        <begin position="45"/>
        <end position="65"/>
    </location>
</feature>
<organism evidence="12 13">
    <name type="scientific">Cloeon dipterum</name>
    <dbReference type="NCBI Taxonomy" id="197152"/>
    <lineage>
        <taxon>Eukaryota</taxon>
        <taxon>Metazoa</taxon>
        <taxon>Ecdysozoa</taxon>
        <taxon>Arthropoda</taxon>
        <taxon>Hexapoda</taxon>
        <taxon>Insecta</taxon>
        <taxon>Pterygota</taxon>
        <taxon>Palaeoptera</taxon>
        <taxon>Ephemeroptera</taxon>
        <taxon>Pisciforma</taxon>
        <taxon>Baetidae</taxon>
        <taxon>Cloeon</taxon>
    </lineage>
</organism>
<feature type="transmembrane region" description="Helical" evidence="10">
    <location>
        <begin position="139"/>
        <end position="157"/>
    </location>
</feature>
<dbReference type="GO" id="GO:0022841">
    <property type="term" value="F:potassium ion leak channel activity"/>
    <property type="evidence" value="ECO:0007669"/>
    <property type="project" value="TreeGrafter"/>
</dbReference>
<keyword evidence="6 10" id="KW-0472">Membrane</keyword>
<evidence type="ECO:0000256" key="3">
    <source>
        <dbReference type="ARBA" id="ARBA00022692"/>
    </source>
</evidence>
<feature type="domain" description="Potassium channel" evidence="11">
    <location>
        <begin position="137"/>
        <end position="193"/>
    </location>
</feature>
<sequence>MASSSSQRSCQQQQRHGKKQPSTGCTSSRVCRCVRVFFGHLFSNLGLFAIVVGYVLLGALMFENLEAEFELQQRGNIKRYRDDCLKELWQITERLNVLYEQNWTQLVHEQLRRFETNVVAAAKLEGYDGKDLLDSERQWSFSGALLYSVTVITTIGYGNLAPKTPAGKILTIIYAVFGVPLMLLCLSNLGHLLANTIQFAYSHVCCSRQRGRSASRRRRHTPCRHVVNAQCTEEGISPTAILTIPPPEQFKKRPPPPPPRLTPLKPKLLAQDVRQLLVECAEYTAAQAVESAASHQVLHDLRHTDHTALDDEDLDSASRYHRQLNTLFGSSLERNANTPTKQPLIQCSPPASVPSTTMSSLQQRQSCSMELPAPGSACSSDTSERSRSSSSSCEAESNNKRRRVPVTLVLVILSGYICLGATVFAAWEDWSLLDGAYFCFITLSTIGFGDLVPGKSFQRAANPDGGQIQLVVCCAYLLVGLVLIATAFSLVQEEVVLKCTKAARWIGISTK</sequence>
<comment type="similarity">
    <text evidence="8">Belongs to the two pore domain potassium channel (TC 1.A.1.8) family.</text>
</comment>
<reference evidence="12 13" key="1">
    <citation type="submission" date="2020-04" db="EMBL/GenBank/DDBJ databases">
        <authorList>
            <person name="Alioto T."/>
            <person name="Alioto T."/>
            <person name="Gomez Garrido J."/>
        </authorList>
    </citation>
    <scope>NUCLEOTIDE SEQUENCE [LARGE SCALE GENOMIC DNA]</scope>
</reference>
<keyword evidence="2 8" id="KW-0813">Transport</keyword>
<feature type="transmembrane region" description="Helical" evidence="10">
    <location>
        <begin position="470"/>
        <end position="491"/>
    </location>
</feature>
<dbReference type="GO" id="GO:0015271">
    <property type="term" value="F:outward rectifier potassium channel activity"/>
    <property type="evidence" value="ECO:0007669"/>
    <property type="project" value="TreeGrafter"/>
</dbReference>
<evidence type="ECO:0000256" key="2">
    <source>
        <dbReference type="ARBA" id="ARBA00022448"/>
    </source>
</evidence>
<dbReference type="InterPro" id="IPR013099">
    <property type="entry name" value="K_chnl_dom"/>
</dbReference>
<dbReference type="OrthoDB" id="297496at2759"/>
<dbReference type="PRINTS" id="PR01333">
    <property type="entry name" value="2POREKCHANEL"/>
</dbReference>
<feature type="region of interest" description="Disordered" evidence="9">
    <location>
        <begin position="331"/>
        <end position="396"/>
    </location>
</feature>
<feature type="compositionally biased region" description="Low complexity" evidence="9">
    <location>
        <begin position="1"/>
        <end position="14"/>
    </location>
</feature>
<keyword evidence="3 8" id="KW-0812">Transmembrane</keyword>